<feature type="signal peptide" evidence="1">
    <location>
        <begin position="1"/>
        <end position="20"/>
    </location>
</feature>
<comment type="caution">
    <text evidence="2">The sequence shown here is derived from an EMBL/GenBank/DDBJ whole genome shotgun (WGS) entry which is preliminary data.</text>
</comment>
<proteinExistence type="predicted"/>
<evidence type="ECO:0000256" key="1">
    <source>
        <dbReference type="SAM" id="SignalP"/>
    </source>
</evidence>
<evidence type="ECO:0000313" key="3">
    <source>
        <dbReference type="Proteomes" id="UP001589767"/>
    </source>
</evidence>
<reference evidence="2 3" key="1">
    <citation type="submission" date="2024-09" db="EMBL/GenBank/DDBJ databases">
        <authorList>
            <person name="Sun Q."/>
            <person name="Mori K."/>
        </authorList>
    </citation>
    <scope>NUCLEOTIDE SEQUENCE [LARGE SCALE GENOMIC DNA]</scope>
    <source>
        <strain evidence="2 3">CCM 7539</strain>
    </source>
</reference>
<organism evidence="2 3">
    <name type="scientific">Gallibacterium trehalosifermentans</name>
    <dbReference type="NCBI Taxonomy" id="516935"/>
    <lineage>
        <taxon>Bacteria</taxon>
        <taxon>Pseudomonadati</taxon>
        <taxon>Pseudomonadota</taxon>
        <taxon>Gammaproteobacteria</taxon>
        <taxon>Pasteurellales</taxon>
        <taxon>Pasteurellaceae</taxon>
        <taxon>Gallibacterium</taxon>
    </lineage>
</organism>
<keyword evidence="1" id="KW-0732">Signal</keyword>
<dbReference type="Proteomes" id="UP001589767">
    <property type="component" value="Unassembled WGS sequence"/>
</dbReference>
<protein>
    <submittedName>
        <fullName evidence="2">Uncharacterized protein</fullName>
    </submittedName>
</protein>
<dbReference type="EMBL" id="JBHLWB010000009">
    <property type="protein sequence ID" value="MFC0309662.1"/>
    <property type="molecule type" value="Genomic_DNA"/>
</dbReference>
<evidence type="ECO:0000313" key="2">
    <source>
        <dbReference type="EMBL" id="MFC0309662.1"/>
    </source>
</evidence>
<accession>A0ABV6H290</accession>
<keyword evidence="3" id="KW-1185">Reference proteome</keyword>
<dbReference type="RefSeq" id="WP_382371321.1">
    <property type="nucleotide sequence ID" value="NZ_JBHLWB010000009.1"/>
</dbReference>
<name>A0ABV6H290_9PAST</name>
<sequence length="233" mass="27025">MPLLRRLLLIAISLPISVHAATKIEIKGEQIDFPPPQKSKLAFFSGDPKGIYVTEYTDAKDKVDSWKTYLISDSRYPHHMGSWLDLIAFALGTLQEKCPTIRFSEIEPLLSNIFPGKAVAVAYYCPEKLPNAPYGEAALNFFLEGEDYNFHHWHSWRPQEKPKEEDIFGVNHFSLLTDYIVMREYLSICNPEKGKPCRYNKLYPHKNKWQGRASDLSEDDLKRFTTQKELFHK</sequence>
<feature type="chain" id="PRO_5047145013" evidence="1">
    <location>
        <begin position="21"/>
        <end position="233"/>
    </location>
</feature>
<gene>
    <name evidence="2" type="ORF">ACFFHK_08085</name>
</gene>